<feature type="compositionally biased region" description="Basic and acidic residues" evidence="6">
    <location>
        <begin position="249"/>
        <end position="261"/>
    </location>
</feature>
<keyword evidence="5" id="KW-0067">ATP-binding</keyword>
<dbReference type="PROSITE" id="PS51192">
    <property type="entry name" value="HELICASE_ATP_BIND_1"/>
    <property type="match status" value="1"/>
</dbReference>
<dbReference type="PROSITE" id="PS51194">
    <property type="entry name" value="HELICASE_CTER"/>
    <property type="match status" value="1"/>
</dbReference>
<sequence length="796" mass="90106">MVNSFKGLTLGGSDDDAGSVVLHYNSAPYQVDNKDINERNSAHRENRPTHSHQNEFFSDEDGHAERGIRRQHNSGSTSRRKHHENQPEYSDKKNRGDNRTTVSHSEAKRHFIQELSNDEDGEDYRNNSRHASKPYRRSERSSGHRLNHSRDEMDEYDDRHDRHRKHTHSRRSKDRSSKHDEEKGYRRTRSKYSRESYSPERPKYQEGAPPHRSSKTRNRSFCESDSSERANLKNGHYSGSQNEAPLSNDTKKHSIKADRAPESSLNISDYSGMVNGVSRLQVSQQRGLEILCNVAAQLGFPIPGLSNTMEQDTINLTPNVLSQMGPGKSNYDFTSLLESLPAIDLGNDQVPAVVKPHYETPTSLCGLKMKEVETVRENNNITIITKGKTDTIFHPIPQFDIGIFPSYIQKYAAENGYISPTPIQMQAWPVLLSGYDLLGIAETGSGKTLAFLFPAFVHVMKQPLLRPGDGPICLIVTPTRELAIQIRDITSALSKLRSSRSDDSIRVFGCFGGERNDKPYVRGEAEIVVASPGKLLALLNRSSINLHRMSFLVIDETDRASKFRSFARESIENVRRLMMLASSFQPQVEGIVKCCLPDRQTVMFSATWDGTVDSIKSSICNSECVEIVIGREDKTRKYAAKNIKQRFVAVIDEEKQQCVEEAIRAVTEGKILIFCNTKMGARTLHYSLNQARLGLKVNAIHSDLDQNERNRVLDLFRTEQRTVLIATDLLSRGIDIGGIALVINFEYPFDSYTYIHRIGRCGRAGRRGSSLTLLNRYDKKKYWPQIEEIDPNATLE</sequence>
<comment type="caution">
    <text evidence="9">The sequence shown here is derived from an EMBL/GenBank/DDBJ whole genome shotgun (WGS) entry which is preliminary data.</text>
</comment>
<evidence type="ECO:0000256" key="3">
    <source>
        <dbReference type="ARBA" id="ARBA00022801"/>
    </source>
</evidence>
<keyword evidence="3" id="KW-0378">Hydrolase</keyword>
<feature type="compositionally biased region" description="Basic and acidic residues" evidence="6">
    <location>
        <begin position="84"/>
        <end position="98"/>
    </location>
</feature>
<evidence type="ECO:0000313" key="10">
    <source>
        <dbReference type="Proteomes" id="UP000823046"/>
    </source>
</evidence>
<feature type="compositionally biased region" description="Basic residues" evidence="6">
    <location>
        <begin position="161"/>
        <end position="173"/>
    </location>
</feature>
<dbReference type="Gene3D" id="3.40.50.300">
    <property type="entry name" value="P-loop containing nucleotide triphosphate hydrolases"/>
    <property type="match status" value="2"/>
</dbReference>
<feature type="region of interest" description="Disordered" evidence="6">
    <location>
        <begin position="41"/>
        <end position="262"/>
    </location>
</feature>
<dbReference type="Pfam" id="PF00271">
    <property type="entry name" value="Helicase_C"/>
    <property type="match status" value="1"/>
</dbReference>
<dbReference type="InterPro" id="IPR001650">
    <property type="entry name" value="Helicase_C-like"/>
</dbReference>
<dbReference type="SUPFAM" id="SSF52540">
    <property type="entry name" value="P-loop containing nucleoside triphosphate hydrolases"/>
    <property type="match status" value="1"/>
</dbReference>
<dbReference type="SMART" id="SM00490">
    <property type="entry name" value="HELICc"/>
    <property type="match status" value="1"/>
</dbReference>
<name>A0ABQ7JC80_9APIC</name>
<dbReference type="InterPro" id="IPR011545">
    <property type="entry name" value="DEAD/DEAH_box_helicase_dom"/>
</dbReference>
<dbReference type="PANTHER" id="PTHR47958">
    <property type="entry name" value="ATP-DEPENDENT RNA HELICASE DBP3"/>
    <property type="match status" value="1"/>
</dbReference>
<keyword evidence="2" id="KW-0547">Nucleotide-binding</keyword>
<evidence type="ECO:0000256" key="1">
    <source>
        <dbReference type="ARBA" id="ARBA00012552"/>
    </source>
</evidence>
<feature type="compositionally biased region" description="Basic and acidic residues" evidence="6">
    <location>
        <begin position="174"/>
        <end position="185"/>
    </location>
</feature>
<dbReference type="SMART" id="SM00487">
    <property type="entry name" value="DEXDc"/>
    <property type="match status" value="1"/>
</dbReference>
<evidence type="ECO:0000256" key="4">
    <source>
        <dbReference type="ARBA" id="ARBA00022806"/>
    </source>
</evidence>
<evidence type="ECO:0000256" key="6">
    <source>
        <dbReference type="SAM" id="MobiDB-lite"/>
    </source>
</evidence>
<dbReference type="CDD" id="cd18787">
    <property type="entry name" value="SF2_C_DEAD"/>
    <property type="match status" value="1"/>
</dbReference>
<dbReference type="EMBL" id="JADAQX010000162">
    <property type="protein sequence ID" value="KAF8821569.1"/>
    <property type="molecule type" value="Genomic_DNA"/>
</dbReference>
<feature type="domain" description="Helicase ATP-binding" evidence="7">
    <location>
        <begin position="428"/>
        <end position="626"/>
    </location>
</feature>
<feature type="compositionally biased region" description="Basic and acidic residues" evidence="6">
    <location>
        <begin position="220"/>
        <end position="231"/>
    </location>
</feature>
<feature type="compositionally biased region" description="Basic and acidic residues" evidence="6">
    <location>
        <begin position="192"/>
        <end position="204"/>
    </location>
</feature>
<dbReference type="Proteomes" id="UP000823046">
    <property type="component" value="Unassembled WGS sequence"/>
</dbReference>
<gene>
    <name evidence="9" type="ORF">IE077_000244</name>
</gene>
<accession>A0ABQ7JC80</accession>
<evidence type="ECO:0000256" key="5">
    <source>
        <dbReference type="ARBA" id="ARBA00022840"/>
    </source>
</evidence>
<keyword evidence="10" id="KW-1185">Reference proteome</keyword>
<feature type="compositionally biased region" description="Polar residues" evidence="6">
    <location>
        <begin position="237"/>
        <end position="248"/>
    </location>
</feature>
<dbReference type="InterPro" id="IPR027417">
    <property type="entry name" value="P-loop_NTPase"/>
</dbReference>
<dbReference type="InterPro" id="IPR014001">
    <property type="entry name" value="Helicase_ATP-bd"/>
</dbReference>
<reference evidence="9 10" key="1">
    <citation type="journal article" date="2020" name="bioRxiv">
        <title>Metabolic contributions of an alphaproteobacterial endosymbiont in the apicomplexan Cardiosporidium cionae.</title>
        <authorList>
            <person name="Hunter E.S."/>
            <person name="Paight C.J."/>
            <person name="Lane C.E."/>
        </authorList>
    </citation>
    <scope>NUCLEOTIDE SEQUENCE [LARGE SCALE GENOMIC DNA]</scope>
    <source>
        <strain evidence="9">ESH_2018</strain>
    </source>
</reference>
<dbReference type="EC" id="3.6.4.13" evidence="1"/>
<organism evidence="9 10">
    <name type="scientific">Cardiosporidium cionae</name>
    <dbReference type="NCBI Taxonomy" id="476202"/>
    <lineage>
        <taxon>Eukaryota</taxon>
        <taxon>Sar</taxon>
        <taxon>Alveolata</taxon>
        <taxon>Apicomplexa</taxon>
        <taxon>Aconoidasida</taxon>
        <taxon>Nephromycida</taxon>
        <taxon>Cardiosporidium</taxon>
    </lineage>
</organism>
<feature type="domain" description="Helicase C-terminal" evidence="8">
    <location>
        <begin position="642"/>
        <end position="796"/>
    </location>
</feature>
<keyword evidence="4" id="KW-0347">Helicase</keyword>
<protein>
    <recommendedName>
        <fullName evidence="1">RNA helicase</fullName>
        <ecNumber evidence="1">3.6.4.13</ecNumber>
    </recommendedName>
</protein>
<evidence type="ECO:0000313" key="9">
    <source>
        <dbReference type="EMBL" id="KAF8821569.1"/>
    </source>
</evidence>
<evidence type="ECO:0000256" key="2">
    <source>
        <dbReference type="ARBA" id="ARBA00022741"/>
    </source>
</evidence>
<dbReference type="Pfam" id="PF00270">
    <property type="entry name" value="DEAD"/>
    <property type="match status" value="1"/>
</dbReference>
<proteinExistence type="predicted"/>
<evidence type="ECO:0000259" key="7">
    <source>
        <dbReference type="PROSITE" id="PS51192"/>
    </source>
</evidence>
<evidence type="ECO:0000259" key="8">
    <source>
        <dbReference type="PROSITE" id="PS51194"/>
    </source>
</evidence>